<reference evidence="1" key="1">
    <citation type="journal article" date="2011" name="PLoS Biol.">
        <title>Gene gain and loss during evolution of obligate parasitism in the white rust pathogen of Arabidopsis thaliana.</title>
        <authorList>
            <person name="Kemen E."/>
            <person name="Gardiner A."/>
            <person name="Schultz-Larsen T."/>
            <person name="Kemen A.C."/>
            <person name="Balmuth A.L."/>
            <person name="Robert-Seilaniantz A."/>
            <person name="Bailey K."/>
            <person name="Holub E."/>
            <person name="Studholme D.J."/>
            <person name="Maclean D."/>
            <person name="Jones J.D."/>
        </authorList>
    </citation>
    <scope>NUCLEOTIDE SEQUENCE</scope>
</reference>
<protein>
    <submittedName>
        <fullName evidence="1">AlNc14C23G2322 protein</fullName>
    </submittedName>
</protein>
<dbReference type="EMBL" id="FR824068">
    <property type="protein sequence ID" value="CCA16559.1"/>
    <property type="molecule type" value="Genomic_DNA"/>
</dbReference>
<dbReference type="AlphaFoldDB" id="F0W617"/>
<dbReference type="HOGENOM" id="CLU_2908736_0_0_1"/>
<proteinExistence type="predicted"/>
<accession>F0W617</accession>
<organism evidence="1">
    <name type="scientific">Albugo laibachii Nc14</name>
    <dbReference type="NCBI Taxonomy" id="890382"/>
    <lineage>
        <taxon>Eukaryota</taxon>
        <taxon>Sar</taxon>
        <taxon>Stramenopiles</taxon>
        <taxon>Oomycota</taxon>
        <taxon>Peronosporomycetes</taxon>
        <taxon>Albuginales</taxon>
        <taxon>Albuginaceae</taxon>
        <taxon>Albugo</taxon>
    </lineage>
</organism>
<reference evidence="1" key="2">
    <citation type="submission" date="2011-02" db="EMBL/GenBank/DDBJ databases">
        <authorList>
            <person name="MacLean D."/>
        </authorList>
    </citation>
    <scope>NUCLEOTIDE SEQUENCE</scope>
</reference>
<gene>
    <name evidence="1" type="primary">AlNc14C23G2322</name>
    <name evidence="1" type="ORF">ALNC14_027020</name>
</gene>
<name>F0W617_9STRA</name>
<evidence type="ECO:0000313" key="1">
    <source>
        <dbReference type="EMBL" id="CCA16559.1"/>
    </source>
</evidence>
<sequence>MSHSIRVKYVFVKEKLRLRDDETFPDPCDTTYGFGYSCQPITVQDGYGRVVLFYNLRFLSLI</sequence>